<dbReference type="InterPro" id="IPR017946">
    <property type="entry name" value="PLC-like_Pdiesterase_TIM-brl"/>
</dbReference>
<evidence type="ECO:0000256" key="1">
    <source>
        <dbReference type="ARBA" id="ARBA00023224"/>
    </source>
</evidence>
<evidence type="ECO:0000259" key="4">
    <source>
        <dbReference type="PROSITE" id="PS50008"/>
    </source>
</evidence>
<feature type="domain" description="C2" evidence="3">
    <location>
        <begin position="392"/>
        <end position="511"/>
    </location>
</feature>
<dbReference type="InterPro" id="IPR000008">
    <property type="entry name" value="C2_dom"/>
</dbReference>
<name>A0A0N5D431_THECL</name>
<keyword evidence="6" id="KW-1185">Reference proteome</keyword>
<dbReference type="SUPFAM" id="SSF47473">
    <property type="entry name" value="EF-hand"/>
    <property type="match status" value="1"/>
</dbReference>
<dbReference type="OrthoDB" id="5806143at2759"/>
<dbReference type="PANTHER" id="PTHR10336">
    <property type="entry name" value="PHOSPHOINOSITIDE-SPECIFIC PHOSPHOLIPASE C FAMILY PROTEIN"/>
    <property type="match status" value="1"/>
</dbReference>
<proteinExistence type="predicted"/>
<reference evidence="5 6" key="2">
    <citation type="submission" date="2018-11" db="EMBL/GenBank/DDBJ databases">
        <authorList>
            <consortium name="Pathogen Informatics"/>
        </authorList>
    </citation>
    <scope>NUCLEOTIDE SEQUENCE [LARGE SCALE GENOMIC DNA]</scope>
</reference>
<evidence type="ECO:0000313" key="7">
    <source>
        <dbReference type="WBParaSite" id="TCLT_0000771001-mRNA-1"/>
    </source>
</evidence>
<accession>A0A0N5D431</accession>
<evidence type="ECO:0000313" key="6">
    <source>
        <dbReference type="Proteomes" id="UP000276776"/>
    </source>
</evidence>
<dbReference type="Gene3D" id="2.60.40.150">
    <property type="entry name" value="C2 domain"/>
    <property type="match status" value="1"/>
</dbReference>
<dbReference type="SMART" id="SM00239">
    <property type="entry name" value="C2"/>
    <property type="match status" value="1"/>
</dbReference>
<evidence type="ECO:0000256" key="2">
    <source>
        <dbReference type="RuleBase" id="RU361133"/>
    </source>
</evidence>
<dbReference type="Pfam" id="PF00387">
    <property type="entry name" value="PI-PLC-Y"/>
    <property type="match status" value="1"/>
</dbReference>
<dbReference type="Proteomes" id="UP000276776">
    <property type="component" value="Unassembled WGS sequence"/>
</dbReference>
<dbReference type="EMBL" id="UYYF01004537">
    <property type="protein sequence ID" value="VDN05182.1"/>
    <property type="molecule type" value="Genomic_DNA"/>
</dbReference>
<dbReference type="InterPro" id="IPR011992">
    <property type="entry name" value="EF-hand-dom_pair"/>
</dbReference>
<feature type="domain" description="PI-PLC Y-box" evidence="4">
    <location>
        <begin position="311"/>
        <end position="396"/>
    </location>
</feature>
<dbReference type="AlphaFoldDB" id="A0A0N5D431"/>
<dbReference type="SMART" id="SM00148">
    <property type="entry name" value="PLCXc"/>
    <property type="match status" value="1"/>
</dbReference>
<dbReference type="GO" id="GO:0016042">
    <property type="term" value="P:lipid catabolic process"/>
    <property type="evidence" value="ECO:0007669"/>
    <property type="project" value="UniProtKB-KW"/>
</dbReference>
<dbReference type="Pfam" id="PF00168">
    <property type="entry name" value="C2"/>
    <property type="match status" value="1"/>
</dbReference>
<keyword evidence="2" id="KW-0443">Lipid metabolism</keyword>
<reference evidence="7" key="1">
    <citation type="submission" date="2017-02" db="UniProtKB">
        <authorList>
            <consortium name="WormBaseParasite"/>
        </authorList>
    </citation>
    <scope>IDENTIFICATION</scope>
</reference>
<dbReference type="Pfam" id="PF00388">
    <property type="entry name" value="PI-PLC-X"/>
    <property type="match status" value="1"/>
</dbReference>
<gene>
    <name evidence="5" type="ORF">TCLT_LOCUS7699</name>
</gene>
<dbReference type="OMA" id="EGEAHMT"/>
<organism evidence="7">
    <name type="scientific">Thelazia callipaeda</name>
    <name type="common">Oriental eyeworm</name>
    <name type="synonym">Parasitic nematode</name>
    <dbReference type="NCBI Taxonomy" id="103827"/>
    <lineage>
        <taxon>Eukaryota</taxon>
        <taxon>Metazoa</taxon>
        <taxon>Ecdysozoa</taxon>
        <taxon>Nematoda</taxon>
        <taxon>Chromadorea</taxon>
        <taxon>Rhabditida</taxon>
        <taxon>Spirurina</taxon>
        <taxon>Spiruromorpha</taxon>
        <taxon>Thelazioidea</taxon>
        <taxon>Thelaziidae</taxon>
        <taxon>Thelazia</taxon>
    </lineage>
</organism>
<evidence type="ECO:0000313" key="5">
    <source>
        <dbReference type="EMBL" id="VDN05182.1"/>
    </source>
</evidence>
<dbReference type="GO" id="GO:0035556">
    <property type="term" value="P:intracellular signal transduction"/>
    <property type="evidence" value="ECO:0007669"/>
    <property type="project" value="InterPro"/>
</dbReference>
<dbReference type="PANTHER" id="PTHR10336:SF209">
    <property type="entry name" value="PHOSPHOINOSITIDE PHOSPHOLIPASE C"/>
    <property type="match status" value="1"/>
</dbReference>
<dbReference type="SUPFAM" id="SSF51695">
    <property type="entry name" value="PLC-like phosphodiesterases"/>
    <property type="match status" value="1"/>
</dbReference>
<dbReference type="WBParaSite" id="TCLT_0000771001-mRNA-1">
    <property type="protein sequence ID" value="TCLT_0000771001-mRNA-1"/>
    <property type="gene ID" value="TCLT_0000771001"/>
</dbReference>
<dbReference type="CDD" id="cd08558">
    <property type="entry name" value="PI-PLCc_eukaryota"/>
    <property type="match status" value="1"/>
</dbReference>
<keyword evidence="2" id="KW-0442">Lipid degradation</keyword>
<dbReference type="STRING" id="103827.A0A0N5D431"/>
<dbReference type="PRINTS" id="PR00390">
    <property type="entry name" value="PHPHLIPASEC"/>
</dbReference>
<dbReference type="GO" id="GO:0005886">
    <property type="term" value="C:plasma membrane"/>
    <property type="evidence" value="ECO:0007669"/>
    <property type="project" value="TreeGrafter"/>
</dbReference>
<dbReference type="InterPro" id="IPR000909">
    <property type="entry name" value="PLipase_C_PInositol-sp_X_dom"/>
</dbReference>
<dbReference type="Gene3D" id="3.20.20.190">
    <property type="entry name" value="Phosphatidylinositol (PI) phosphodiesterase"/>
    <property type="match status" value="1"/>
</dbReference>
<dbReference type="InterPro" id="IPR035892">
    <property type="entry name" value="C2_domain_sf"/>
</dbReference>
<keyword evidence="1" id="KW-0807">Transducer</keyword>
<dbReference type="SUPFAM" id="SSF49562">
    <property type="entry name" value="C2 domain (Calcium/lipid-binding domain, CaLB)"/>
    <property type="match status" value="1"/>
</dbReference>
<dbReference type="Gene3D" id="1.10.238.10">
    <property type="entry name" value="EF-hand"/>
    <property type="match status" value="2"/>
</dbReference>
<dbReference type="PROSITE" id="PS50008">
    <property type="entry name" value="PIPLC_Y_DOMAIN"/>
    <property type="match status" value="1"/>
</dbReference>
<keyword evidence="2" id="KW-0378">Hydrolase</keyword>
<dbReference type="PROSITE" id="PS50004">
    <property type="entry name" value="C2"/>
    <property type="match status" value="1"/>
</dbReference>
<protein>
    <recommendedName>
        <fullName evidence="2">Phosphoinositide phospholipase C</fullName>
        <ecNumber evidence="2">3.1.4.11</ecNumber>
    </recommendedName>
</protein>
<dbReference type="InterPro" id="IPR001711">
    <property type="entry name" value="PLipase_C_Pinositol-sp_Y"/>
</dbReference>
<dbReference type="CDD" id="cd00275">
    <property type="entry name" value="C2_PLC_like"/>
    <property type="match status" value="1"/>
</dbReference>
<dbReference type="SMART" id="SM00149">
    <property type="entry name" value="PLCYc"/>
    <property type="match status" value="1"/>
</dbReference>
<dbReference type="PROSITE" id="PS50007">
    <property type="entry name" value="PIPLC_X_DOMAIN"/>
    <property type="match status" value="1"/>
</dbReference>
<sequence>MNLNIDQNYAKALFQCTDKGGDDSVRRSDGFLDENEFLKFFLKLTFHFETGRVMSLYSSRNDKTFSAVDLKNFLIKVQQFEQVTISIADSIIREIITKQGNYRMARRENLLGPIGFRSLLRSRWGNILRSGHETVFQNMKRPLSDYYINSSHNTYLMGTQIKVDVLDGPYGEPCITHRHTLVSSICLKDVLMAIKSYAFKYSEYPLILTIENHCSLQQQQILGNDIFITSENEPLTALPSPHELKFKYILRGKTGLEYISAQDENINTETSSISTFTVDPEISKLISLSQVKLSQNWMNDITKHAVNLSPSISETKVRKIAASSARFTSYTSKHLVKSYPKALRQDSSNFNPMQSWMLGIQSVALNMQTHDENLDLNSGLFRINGNCGYVLKPDILLVGLDVEKNECFYRMIMNLTIISGEYLPKPFSKCGEIIDPYVIVEIYGIPEDCRKMQTKVIDNNGFCPVWNESFKFELKQPEVAILRLCVKDHDNASLDDFIGEFSVPVNSIRPG</sequence>
<dbReference type="InterPro" id="IPR001192">
    <property type="entry name" value="PI-PLC_fam"/>
</dbReference>
<comment type="catalytic activity">
    <reaction evidence="2">
        <text>a 1,2-diacyl-sn-glycero-3-phospho-(1D-myo-inositol-4,5-bisphosphate) + H2O = 1D-myo-inositol 1,4,5-trisphosphate + a 1,2-diacyl-sn-glycerol + H(+)</text>
        <dbReference type="Rhea" id="RHEA:33179"/>
        <dbReference type="ChEBI" id="CHEBI:15377"/>
        <dbReference type="ChEBI" id="CHEBI:15378"/>
        <dbReference type="ChEBI" id="CHEBI:17815"/>
        <dbReference type="ChEBI" id="CHEBI:58456"/>
        <dbReference type="ChEBI" id="CHEBI:203600"/>
        <dbReference type="EC" id="3.1.4.11"/>
    </reaction>
</comment>
<dbReference type="EC" id="3.1.4.11" evidence="2"/>
<evidence type="ECO:0000259" key="3">
    <source>
        <dbReference type="PROSITE" id="PS50004"/>
    </source>
</evidence>
<dbReference type="GO" id="GO:0004435">
    <property type="term" value="F:phosphatidylinositol-4,5-bisphosphate phospholipase C activity"/>
    <property type="evidence" value="ECO:0007669"/>
    <property type="project" value="UniProtKB-EC"/>
</dbReference>